<dbReference type="CDD" id="cd10918">
    <property type="entry name" value="CE4_NodB_like_5s_6s"/>
    <property type="match status" value="1"/>
</dbReference>
<gene>
    <name evidence="5" type="ORF">QRD43_18930</name>
</gene>
<evidence type="ECO:0000259" key="4">
    <source>
        <dbReference type="Pfam" id="PF13579"/>
    </source>
</evidence>
<organism evidence="5 6">
    <name type="scientific">Roseateles subflavus</name>
    <dbReference type="NCBI Taxonomy" id="3053353"/>
    <lineage>
        <taxon>Bacteria</taxon>
        <taxon>Pseudomonadati</taxon>
        <taxon>Pseudomonadota</taxon>
        <taxon>Betaproteobacteria</taxon>
        <taxon>Burkholderiales</taxon>
        <taxon>Sphaerotilaceae</taxon>
        <taxon>Roseateles</taxon>
    </lineage>
</organism>
<dbReference type="RefSeq" id="WP_285984064.1">
    <property type="nucleotide sequence ID" value="NZ_JASVDS010000006.1"/>
</dbReference>
<feature type="domain" description="NodB homology" evidence="3">
    <location>
        <begin position="193"/>
        <end position="271"/>
    </location>
</feature>
<evidence type="ECO:0000313" key="5">
    <source>
        <dbReference type="EMBL" id="MDL5033987.1"/>
    </source>
</evidence>
<feature type="domain" description="Glycosyltransferase subfamily 4-like N-terminal" evidence="4">
    <location>
        <begin position="348"/>
        <end position="528"/>
    </location>
</feature>
<comment type="subcellular location">
    <subcellularLocation>
        <location evidence="1">Secreted</location>
    </subcellularLocation>
</comment>
<protein>
    <submittedName>
        <fullName evidence="5">Polysaccharide deacetylase family protein</fullName>
    </submittedName>
</protein>
<feature type="domain" description="NodB homology" evidence="3">
    <location>
        <begin position="70"/>
        <end position="113"/>
    </location>
</feature>
<dbReference type="Gene3D" id="3.40.50.2000">
    <property type="entry name" value="Glycogen Phosphorylase B"/>
    <property type="match status" value="2"/>
</dbReference>
<dbReference type="PANTHER" id="PTHR34216">
    <property type="match status" value="1"/>
</dbReference>
<evidence type="ECO:0000259" key="3">
    <source>
        <dbReference type="Pfam" id="PF01522"/>
    </source>
</evidence>
<name>A0ABT7LP16_9BURK</name>
<reference evidence="5 6" key="1">
    <citation type="submission" date="2023-06" db="EMBL/GenBank/DDBJ databases">
        <title>Pelomonas sp. APW6 16S ribosomal RNA gene genome sequencing and assembly.</title>
        <authorList>
            <person name="Woo H."/>
        </authorList>
    </citation>
    <scope>NUCLEOTIDE SEQUENCE [LARGE SCALE GENOMIC DNA]</scope>
    <source>
        <strain evidence="5 6">APW6</strain>
    </source>
</reference>
<dbReference type="SUPFAM" id="SSF88713">
    <property type="entry name" value="Glycoside hydrolase/deacetylase"/>
    <property type="match status" value="1"/>
</dbReference>
<dbReference type="Proteomes" id="UP001238603">
    <property type="component" value="Unassembled WGS sequence"/>
</dbReference>
<sequence>MPMMLSLTRRFGRGKLTILSFHRLPLEAQCIDPHEYSFERFQDLVRELQASFRILALTEAVDLLRAGLLKEPAVVLTFDDGYKSWIEHVAPWLKAQGLRGTFFITTAQLRGQPLWNERIESAIHHLPPEQKELAGVPGATLGLDVSTRERRVDAVRLVTAALKYQPQAHRHEAMAELERRCGPSYVGPACFDADDLRALQAMGMEIGAHSVNHPILSCCTEEEAEREIRDSRADIEAILGPMRMPFAYPNGEPGKDYTSRHVDMVRQAGYACGVSTQKGYASLDSCFLQLRRFTPWGATPGSRAFQLLGNLLRAPAPDPARPARPHAALMVAFHFPPQAGSSGVLRSLNFAKILPEAGWDVSLLSATANAYERTSVDLMAQVPPDIRLDRALALDVRRDLSIRGKYPELLAMPDRWSSWCLGGIRRGVRLVRSRQVQLVWSTYPLLSAHLIGGMVARWTGRPWIAEFRDPVYHEDWEASRLKRWLLPRLEGWAVRRATCCVVTTDGARQLFERRYPEARGRVHVIENGYDEGSFDGAQAQRLDLAPERLLMLHSGAIYPKERDPSSLFRVMARLRDSGRIDASRLCVRFRAPGADQAIRDLAQKFGVQDMVDVAGPVPYRQALQEMMGAEVLLVFQGAAFNNQIPAKIYEYLRALRPILALVDCEGITARRLSQFEGVRNVDVLDEQAIEAALLQSYDAFLADPAAFRAPVRTVEAVSHTSRQHGAWQLAQLMTSVDARSNDAPLRG</sequence>
<evidence type="ECO:0000256" key="1">
    <source>
        <dbReference type="ARBA" id="ARBA00004613"/>
    </source>
</evidence>
<evidence type="ECO:0000313" key="6">
    <source>
        <dbReference type="Proteomes" id="UP001238603"/>
    </source>
</evidence>
<dbReference type="SUPFAM" id="SSF53756">
    <property type="entry name" value="UDP-Glycosyltransferase/glycogen phosphorylase"/>
    <property type="match status" value="1"/>
</dbReference>
<accession>A0ABT7LP16</accession>
<keyword evidence="6" id="KW-1185">Reference proteome</keyword>
<dbReference type="InterPro" id="IPR028098">
    <property type="entry name" value="Glyco_trans_4-like_N"/>
</dbReference>
<dbReference type="Gene3D" id="3.20.20.370">
    <property type="entry name" value="Glycoside hydrolase/deacetylase"/>
    <property type="match status" value="1"/>
</dbReference>
<comment type="caution">
    <text evidence="5">The sequence shown here is derived from an EMBL/GenBank/DDBJ whole genome shotgun (WGS) entry which is preliminary data.</text>
</comment>
<dbReference type="InterPro" id="IPR051398">
    <property type="entry name" value="Polysacch_Deacetylase"/>
</dbReference>
<keyword evidence="2" id="KW-0732">Signal</keyword>
<dbReference type="Pfam" id="PF13579">
    <property type="entry name" value="Glyco_trans_4_4"/>
    <property type="match status" value="1"/>
</dbReference>
<evidence type="ECO:0000256" key="2">
    <source>
        <dbReference type="ARBA" id="ARBA00022729"/>
    </source>
</evidence>
<dbReference type="InterPro" id="IPR011330">
    <property type="entry name" value="Glyco_hydro/deAcase_b/a-brl"/>
</dbReference>
<proteinExistence type="predicted"/>
<dbReference type="Pfam" id="PF01522">
    <property type="entry name" value="Polysacc_deac_1"/>
    <property type="match status" value="2"/>
</dbReference>
<dbReference type="EMBL" id="JASVDS010000006">
    <property type="protein sequence ID" value="MDL5033987.1"/>
    <property type="molecule type" value="Genomic_DNA"/>
</dbReference>
<dbReference type="InterPro" id="IPR002509">
    <property type="entry name" value="NODB_dom"/>
</dbReference>
<dbReference type="PANTHER" id="PTHR34216:SF3">
    <property type="entry name" value="POLY-BETA-1,6-N-ACETYL-D-GLUCOSAMINE N-DEACETYLASE"/>
    <property type="match status" value="1"/>
</dbReference>